<dbReference type="Gene3D" id="3.40.50.2000">
    <property type="entry name" value="Glycogen Phosphorylase B"/>
    <property type="match status" value="2"/>
</dbReference>
<keyword evidence="3" id="KW-1185">Reference proteome</keyword>
<sequence length="399" mass="46911">MKFLIVQHTNMIGGSLNAAKELVETLQSIKKNIEVEIYINNSLKNKTPIEKKNNNKTVMDKYGVPTFDYFNGCNSIIRVFIKYLFNKRNYKYWKHFFENNKYNIVILNTSVLWPLRKIIQHSGAKCFCYVRETVKGNNESIMNKIIRNELSKCDKVFFLTKYDMSTWDLKAYKQYVIPETVKLPDATLKTKKALRKELGLVDEKFYVIYLGGMQRLKGADIIISTMELIASSKYCNKIKLLFLGDSGDEPFSLKKKIIYHDQIRFQKKWNKRIKKNNIESLIQKVGYQSNVYEWIMASDVVVFPVREVHQARPMYEAGVLKHTIIVPEFENYKEDLINEYNGLTFKPGDPKDLAKKIVDLYENNNMLRNLAERNYEMACKNHVQEVIQKKLEEIVYCDL</sequence>
<protein>
    <submittedName>
        <fullName evidence="2">Glycosyltransferase</fullName>
    </submittedName>
</protein>
<evidence type="ECO:0000313" key="3">
    <source>
        <dbReference type="Proteomes" id="UP001215087"/>
    </source>
</evidence>
<reference evidence="2 3" key="1">
    <citation type="submission" date="2023-02" db="EMBL/GenBank/DDBJ databases">
        <title>Comparative genome analysis of Eubacterium limosum species.</title>
        <authorList>
            <person name="Bak J.E."/>
        </authorList>
    </citation>
    <scope>NUCLEOTIDE SEQUENCE [LARGE SCALE GENOMIC DNA]</scope>
    <source>
        <strain evidence="2 3">KGMB01548</strain>
    </source>
</reference>
<name>A0ABT5UJU1_EUBLI</name>
<dbReference type="PANTHER" id="PTHR12526">
    <property type="entry name" value="GLYCOSYLTRANSFERASE"/>
    <property type="match status" value="1"/>
</dbReference>
<gene>
    <name evidence="2" type="ORF">PTZ04_02765</name>
</gene>
<dbReference type="PANTHER" id="PTHR12526:SF634">
    <property type="entry name" value="BLL3361 PROTEIN"/>
    <property type="match status" value="1"/>
</dbReference>
<dbReference type="RefSeq" id="WP_227207106.1">
    <property type="nucleotide sequence ID" value="NZ_CP171347.1"/>
</dbReference>
<dbReference type="EMBL" id="JAQSVD010000001">
    <property type="protein sequence ID" value="MDE1469174.1"/>
    <property type="molecule type" value="Genomic_DNA"/>
</dbReference>
<comment type="caution">
    <text evidence="2">The sequence shown here is derived from an EMBL/GenBank/DDBJ whole genome shotgun (WGS) entry which is preliminary data.</text>
</comment>
<dbReference type="Pfam" id="PF00534">
    <property type="entry name" value="Glycos_transf_1"/>
    <property type="match status" value="1"/>
</dbReference>
<evidence type="ECO:0000259" key="1">
    <source>
        <dbReference type="Pfam" id="PF00534"/>
    </source>
</evidence>
<proteinExistence type="predicted"/>
<evidence type="ECO:0000313" key="2">
    <source>
        <dbReference type="EMBL" id="MDE1469174.1"/>
    </source>
</evidence>
<dbReference type="Proteomes" id="UP001215087">
    <property type="component" value="Unassembled WGS sequence"/>
</dbReference>
<dbReference type="SUPFAM" id="SSF53756">
    <property type="entry name" value="UDP-Glycosyltransferase/glycogen phosphorylase"/>
    <property type="match status" value="1"/>
</dbReference>
<organism evidence="2 3">
    <name type="scientific">Eubacterium limosum</name>
    <dbReference type="NCBI Taxonomy" id="1736"/>
    <lineage>
        <taxon>Bacteria</taxon>
        <taxon>Bacillati</taxon>
        <taxon>Bacillota</taxon>
        <taxon>Clostridia</taxon>
        <taxon>Eubacteriales</taxon>
        <taxon>Eubacteriaceae</taxon>
        <taxon>Eubacterium</taxon>
    </lineage>
</organism>
<dbReference type="InterPro" id="IPR001296">
    <property type="entry name" value="Glyco_trans_1"/>
</dbReference>
<accession>A0ABT5UJU1</accession>
<feature type="domain" description="Glycosyl transferase family 1" evidence="1">
    <location>
        <begin position="191"/>
        <end position="376"/>
    </location>
</feature>